<feature type="region of interest" description="Disordered" evidence="13">
    <location>
        <begin position="1"/>
        <end position="26"/>
    </location>
</feature>
<gene>
    <name evidence="14" type="primary">Spout1</name>
    <name evidence="14" type="ORF">NPIL_29631</name>
</gene>
<evidence type="ECO:0000256" key="10">
    <source>
        <dbReference type="ARBA" id="ARBA00093228"/>
    </source>
</evidence>
<proteinExistence type="inferred from homology"/>
<dbReference type="PANTHER" id="PTHR12150:SF13">
    <property type="entry name" value="METHYLTRANSFERASE C9ORF114-RELATED"/>
    <property type="match status" value="1"/>
</dbReference>
<reference evidence="14" key="1">
    <citation type="submission" date="2020-08" db="EMBL/GenBank/DDBJ databases">
        <title>Multicomponent nature underlies the extraordinary mechanical properties of spider dragline silk.</title>
        <authorList>
            <person name="Kono N."/>
            <person name="Nakamura H."/>
            <person name="Mori M."/>
            <person name="Yoshida Y."/>
            <person name="Ohtoshi R."/>
            <person name="Malay A.D."/>
            <person name="Moran D.A.P."/>
            <person name="Tomita M."/>
            <person name="Numata K."/>
            <person name="Arakawa K."/>
        </authorList>
    </citation>
    <scope>NUCLEOTIDE SEQUENCE</scope>
</reference>
<dbReference type="PANTHER" id="PTHR12150">
    <property type="entry name" value="CLASS IV SAM-BINDING METHYLTRANSFERASE-RELATED"/>
    <property type="match status" value="1"/>
</dbReference>
<protein>
    <recommendedName>
        <fullName evidence="12">28S rRNA (uridine-N(3))-methyltransferase</fullName>
    </recommendedName>
    <alternativeName>
        <fullName evidence="7">Centromere protein 32</fullName>
    </alternativeName>
    <alternativeName>
        <fullName evidence="9">Kinetochore-associated protein</fullName>
    </alternativeName>
    <alternativeName>
        <fullName evidence="8">SPOUT domain-containing methyltransferase 1</fullName>
    </alternativeName>
</protein>
<dbReference type="InterPro" id="IPR029028">
    <property type="entry name" value="Alpha/beta_knot_MTases"/>
</dbReference>
<dbReference type="InterPro" id="IPR003750">
    <property type="entry name" value="Put_MeTrfase-C9orf114-like"/>
</dbReference>
<evidence type="ECO:0000256" key="2">
    <source>
        <dbReference type="ARBA" id="ARBA00009841"/>
    </source>
</evidence>
<evidence type="ECO:0000256" key="13">
    <source>
        <dbReference type="SAM" id="MobiDB-lite"/>
    </source>
</evidence>
<dbReference type="AlphaFoldDB" id="A0A8X6QH10"/>
<dbReference type="GO" id="GO:0032259">
    <property type="term" value="P:methylation"/>
    <property type="evidence" value="ECO:0007669"/>
    <property type="project" value="UniProtKB-KW"/>
</dbReference>
<dbReference type="Proteomes" id="UP000887013">
    <property type="component" value="Unassembled WGS sequence"/>
</dbReference>
<evidence type="ECO:0000256" key="4">
    <source>
        <dbReference type="ARBA" id="ARBA00022603"/>
    </source>
</evidence>
<sequence length="392" mass="44542">MSEVINSPERIDVEKDGNTSSLSNGFDYSSLKIAKMRKNDWSELKEKKKQYKQWKQEKLLKKLQRNAELEEIQRKKDSDSQKEKEKGRLDCTVSIAVPGTILDICQSLELKSYVAGQIARAAAIYRVNEIIVFNEKNIESIEEGEEKLKLSKECRGSMMMMKILQYLECPQYLRKYFFPIHSDLHFAGLLNPLDLPHHLRVDEESTFREGVVINKPVKAGKGSYVYIGLKKTAKIDKELKPNTRVTVHLNPDNLSKKHFIGKAVSPMTPLRLENCYWGYTVRFAEGLNSVISKCPFKGGYDVTIGTSEKGQSYKEVTFPSYRHLLIVFGGVKGLEACLEGDETITATEPKELFNHYINICPSQGSRTIRTEEAVFITMAALTDKVSAFGKTF</sequence>
<evidence type="ECO:0000256" key="5">
    <source>
        <dbReference type="ARBA" id="ARBA00022679"/>
    </source>
</evidence>
<evidence type="ECO:0000256" key="8">
    <source>
        <dbReference type="ARBA" id="ARBA00078957"/>
    </source>
</evidence>
<dbReference type="InterPro" id="IPR012340">
    <property type="entry name" value="NA-bd_OB-fold"/>
</dbReference>
<dbReference type="GO" id="GO:0005737">
    <property type="term" value="C:cytoplasm"/>
    <property type="evidence" value="ECO:0007669"/>
    <property type="project" value="UniProtKB-SubCell"/>
</dbReference>
<dbReference type="GO" id="GO:0008168">
    <property type="term" value="F:methyltransferase activity"/>
    <property type="evidence" value="ECO:0007669"/>
    <property type="project" value="UniProtKB-KW"/>
</dbReference>
<evidence type="ECO:0000313" key="15">
    <source>
        <dbReference type="Proteomes" id="UP000887013"/>
    </source>
</evidence>
<evidence type="ECO:0000256" key="3">
    <source>
        <dbReference type="ARBA" id="ARBA00022490"/>
    </source>
</evidence>
<comment type="subunit">
    <text evidence="6">Interacts with INCA1.</text>
</comment>
<keyword evidence="4 14" id="KW-0489">Methyltransferase</keyword>
<evidence type="ECO:0000256" key="12">
    <source>
        <dbReference type="ARBA" id="ARBA00093639"/>
    </source>
</evidence>
<keyword evidence="15" id="KW-1185">Reference proteome</keyword>
<dbReference type="Gene3D" id="2.40.50.140">
    <property type="entry name" value="Nucleic acid-binding proteins"/>
    <property type="match status" value="1"/>
</dbReference>
<accession>A0A8X6QH10</accession>
<evidence type="ECO:0000256" key="11">
    <source>
        <dbReference type="ARBA" id="ARBA00093377"/>
    </source>
</evidence>
<keyword evidence="5" id="KW-0808">Transferase</keyword>
<evidence type="ECO:0000256" key="9">
    <source>
        <dbReference type="ARBA" id="ARBA00079311"/>
    </source>
</evidence>
<dbReference type="Pfam" id="PF02598">
    <property type="entry name" value="Methyltrn_RNA_3"/>
    <property type="match status" value="1"/>
</dbReference>
<dbReference type="SUPFAM" id="SSF75217">
    <property type="entry name" value="alpha/beta knot"/>
    <property type="match status" value="1"/>
</dbReference>
<evidence type="ECO:0000256" key="1">
    <source>
        <dbReference type="ARBA" id="ARBA00004496"/>
    </source>
</evidence>
<comment type="subcellular location">
    <subcellularLocation>
        <location evidence="1">Cytoplasm</location>
    </subcellularLocation>
</comment>
<comment type="catalytic activity">
    <reaction evidence="10">
        <text>uridine in 28S rRNA + S-adenosyl-L-methionine = N(3)-methyluridine in 28S rRNA + S-adenosyl-L-homocysteine + H(+)</text>
        <dbReference type="Rhea" id="RHEA:83635"/>
        <dbReference type="Rhea" id="RHEA-COMP:20178"/>
        <dbReference type="Rhea" id="RHEA-COMP:20181"/>
        <dbReference type="ChEBI" id="CHEBI:15378"/>
        <dbReference type="ChEBI" id="CHEBI:57856"/>
        <dbReference type="ChEBI" id="CHEBI:59789"/>
        <dbReference type="ChEBI" id="CHEBI:65315"/>
        <dbReference type="ChEBI" id="CHEBI:74502"/>
    </reaction>
    <physiologicalReaction direction="left-to-right" evidence="10">
        <dbReference type="Rhea" id="RHEA:83636"/>
    </physiologicalReaction>
</comment>
<comment type="caution">
    <text evidence="14">The sequence shown here is derived from an EMBL/GenBank/DDBJ whole genome shotgun (WGS) entry which is preliminary data.</text>
</comment>
<comment type="function">
    <text evidence="11">S-adenosyl-L-methionine-dependent methyltransferase that specifically methylates the N3 position of a uridine in 28S rRNA. Required for association of the centrosomes with the poles of the bipolar mitotic spindle during metaphase. Also involved in chromosome alignment. May promote centrosome maturation probably by recruiting A-kinase anchor protein AKAP9 to centrosomes in early mitosis. Binds specifically to miRNA MIR145 hairpin, regulates MIR145 expression at a postranscriptional level.</text>
</comment>
<dbReference type="Gene3D" id="3.40.1280.10">
    <property type="match status" value="1"/>
</dbReference>
<evidence type="ECO:0000256" key="7">
    <source>
        <dbReference type="ARBA" id="ARBA00075627"/>
    </source>
</evidence>
<keyword evidence="3" id="KW-0963">Cytoplasm</keyword>
<organism evidence="14 15">
    <name type="scientific">Nephila pilipes</name>
    <name type="common">Giant wood spider</name>
    <name type="synonym">Nephila maculata</name>
    <dbReference type="NCBI Taxonomy" id="299642"/>
    <lineage>
        <taxon>Eukaryota</taxon>
        <taxon>Metazoa</taxon>
        <taxon>Ecdysozoa</taxon>
        <taxon>Arthropoda</taxon>
        <taxon>Chelicerata</taxon>
        <taxon>Arachnida</taxon>
        <taxon>Araneae</taxon>
        <taxon>Araneomorphae</taxon>
        <taxon>Entelegynae</taxon>
        <taxon>Araneoidea</taxon>
        <taxon>Nephilidae</taxon>
        <taxon>Nephila</taxon>
    </lineage>
</organism>
<evidence type="ECO:0000313" key="14">
    <source>
        <dbReference type="EMBL" id="GFU24901.1"/>
    </source>
</evidence>
<dbReference type="InterPro" id="IPR029026">
    <property type="entry name" value="tRNA_m1G_MTases_N"/>
</dbReference>
<name>A0A8X6QH10_NEPPI</name>
<dbReference type="SUPFAM" id="SSF50249">
    <property type="entry name" value="Nucleic acid-binding proteins"/>
    <property type="match status" value="1"/>
</dbReference>
<dbReference type="CDD" id="cd18086">
    <property type="entry name" value="HsC9orf114-like"/>
    <property type="match status" value="1"/>
</dbReference>
<comment type="similarity">
    <text evidence="2">Belongs to the class IV-like SAM-binding methyltransferase superfamily.</text>
</comment>
<dbReference type="OrthoDB" id="361029at2759"/>
<dbReference type="FunFam" id="2.40.50.140:FF:000170">
    <property type="entry name" value="SPOUT domain containing methyltransferase 1"/>
    <property type="match status" value="1"/>
</dbReference>
<evidence type="ECO:0000256" key="6">
    <source>
        <dbReference type="ARBA" id="ARBA00062137"/>
    </source>
</evidence>
<dbReference type="EMBL" id="BMAW01128305">
    <property type="protein sequence ID" value="GFU24901.1"/>
    <property type="molecule type" value="Genomic_DNA"/>
</dbReference>